<dbReference type="AlphaFoldDB" id="A0A8K0CJV3"/>
<dbReference type="EMBL" id="VTPC01075820">
    <property type="protein sequence ID" value="KAF2888590.1"/>
    <property type="molecule type" value="Genomic_DNA"/>
</dbReference>
<reference evidence="1" key="1">
    <citation type="submission" date="2019-08" db="EMBL/GenBank/DDBJ databases">
        <title>The genome of the North American firefly Photinus pyralis.</title>
        <authorList>
            <consortium name="Photinus pyralis genome working group"/>
            <person name="Fallon T.R."/>
            <person name="Sander Lower S.E."/>
            <person name="Weng J.-K."/>
        </authorList>
    </citation>
    <scope>NUCLEOTIDE SEQUENCE</scope>
    <source>
        <strain evidence="1">TRF0915ILg1</strain>
        <tissue evidence="1">Whole body</tissue>
    </source>
</reference>
<gene>
    <name evidence="1" type="ORF">ILUMI_17583</name>
</gene>
<keyword evidence="2" id="KW-1185">Reference proteome</keyword>
<name>A0A8K0CJV3_IGNLU</name>
<organism evidence="1 2">
    <name type="scientific">Ignelater luminosus</name>
    <name type="common">Cucubano</name>
    <name type="synonym">Pyrophorus luminosus</name>
    <dbReference type="NCBI Taxonomy" id="2038154"/>
    <lineage>
        <taxon>Eukaryota</taxon>
        <taxon>Metazoa</taxon>
        <taxon>Ecdysozoa</taxon>
        <taxon>Arthropoda</taxon>
        <taxon>Hexapoda</taxon>
        <taxon>Insecta</taxon>
        <taxon>Pterygota</taxon>
        <taxon>Neoptera</taxon>
        <taxon>Endopterygota</taxon>
        <taxon>Coleoptera</taxon>
        <taxon>Polyphaga</taxon>
        <taxon>Elateriformia</taxon>
        <taxon>Elateroidea</taxon>
        <taxon>Elateridae</taxon>
        <taxon>Agrypninae</taxon>
        <taxon>Pyrophorini</taxon>
        <taxon>Ignelater</taxon>
    </lineage>
</organism>
<protein>
    <submittedName>
        <fullName evidence="1">Uncharacterized protein</fullName>
    </submittedName>
</protein>
<evidence type="ECO:0000313" key="1">
    <source>
        <dbReference type="EMBL" id="KAF2888590.1"/>
    </source>
</evidence>
<proteinExistence type="predicted"/>
<accession>A0A8K0CJV3</accession>
<comment type="caution">
    <text evidence="1">The sequence shown here is derived from an EMBL/GenBank/DDBJ whole genome shotgun (WGS) entry which is preliminary data.</text>
</comment>
<sequence length="118" mass="13728">MPKQKNQRISNRSAWSDDSMRRAVKVIEDGDASLEEITEVFDNDATDDEYKSVELRNTSCEELCPLPAPKIQRVSFKRKQRSVKRKQKSVILTSSPLKMELEEKEEESFTGYKKCILR</sequence>
<dbReference type="Proteomes" id="UP000801492">
    <property type="component" value="Unassembled WGS sequence"/>
</dbReference>
<evidence type="ECO:0000313" key="2">
    <source>
        <dbReference type="Proteomes" id="UP000801492"/>
    </source>
</evidence>